<dbReference type="InterPro" id="IPR000627">
    <property type="entry name" value="Intradiol_dOase_C"/>
</dbReference>
<evidence type="ECO:0000256" key="1">
    <source>
        <dbReference type="ARBA" id="ARBA00001965"/>
    </source>
</evidence>
<dbReference type="GO" id="GO:0018576">
    <property type="term" value="F:catechol 1,2-dioxygenase activity"/>
    <property type="evidence" value="ECO:0007669"/>
    <property type="project" value="InterPro"/>
</dbReference>
<feature type="compositionally biased region" description="Low complexity" evidence="7">
    <location>
        <begin position="1"/>
        <end position="10"/>
    </location>
</feature>
<dbReference type="PANTHER" id="PTHR33711">
    <property type="entry name" value="DIOXYGENASE, PUTATIVE (AFU_ORTHOLOGUE AFUA_2G02910)-RELATED"/>
    <property type="match status" value="1"/>
</dbReference>
<gene>
    <name evidence="10" type="ORF">BD289DRAFT_458872</name>
</gene>
<evidence type="ECO:0000259" key="9">
    <source>
        <dbReference type="Pfam" id="PF04444"/>
    </source>
</evidence>
<evidence type="ECO:0000256" key="6">
    <source>
        <dbReference type="ARBA" id="ARBA00023004"/>
    </source>
</evidence>
<dbReference type="OrthoDB" id="5238185at2759"/>
<accession>A0A2T3AHG5</accession>
<dbReference type="STRING" id="2025994.A0A2T3AHG5"/>
<dbReference type="InterPro" id="IPR039390">
    <property type="entry name" value="1_2-HQD/HQD"/>
</dbReference>
<dbReference type="SUPFAM" id="SSF49482">
    <property type="entry name" value="Aromatic compound dioxygenase"/>
    <property type="match status" value="1"/>
</dbReference>
<evidence type="ECO:0000259" key="8">
    <source>
        <dbReference type="Pfam" id="PF00775"/>
    </source>
</evidence>
<reference evidence="10 11" key="1">
    <citation type="journal article" date="2018" name="Mycol. Prog.">
        <title>Coniella lustricola, a new species from submerged detritus.</title>
        <authorList>
            <person name="Raudabaugh D.B."/>
            <person name="Iturriaga T."/>
            <person name="Carver A."/>
            <person name="Mondo S."/>
            <person name="Pangilinan J."/>
            <person name="Lipzen A."/>
            <person name="He G."/>
            <person name="Amirebrahimi M."/>
            <person name="Grigoriev I.V."/>
            <person name="Miller A.N."/>
        </authorList>
    </citation>
    <scope>NUCLEOTIDE SEQUENCE [LARGE SCALE GENOMIC DNA]</scope>
    <source>
        <strain evidence="10 11">B22-T-1</strain>
    </source>
</reference>
<dbReference type="EMBL" id="KZ678389">
    <property type="protein sequence ID" value="PSR97680.1"/>
    <property type="molecule type" value="Genomic_DNA"/>
</dbReference>
<keyword evidence="3" id="KW-0479">Metal-binding</keyword>
<comment type="cofactor">
    <cofactor evidence="1">
        <name>Fe(3+)</name>
        <dbReference type="ChEBI" id="CHEBI:29034"/>
    </cofactor>
</comment>
<feature type="domain" description="Intradiol ring-cleavage dioxygenases" evidence="8">
    <location>
        <begin position="128"/>
        <end position="306"/>
    </location>
</feature>
<name>A0A2T3AHG5_9PEZI</name>
<dbReference type="InterPro" id="IPR050770">
    <property type="entry name" value="Intradiol_RC_Dioxygenase"/>
</dbReference>
<dbReference type="Pfam" id="PF00775">
    <property type="entry name" value="Dioxygenase_C"/>
    <property type="match status" value="1"/>
</dbReference>
<proteinExistence type="inferred from homology"/>
<dbReference type="Proteomes" id="UP000241462">
    <property type="component" value="Unassembled WGS sequence"/>
</dbReference>
<dbReference type="GO" id="GO:0008199">
    <property type="term" value="F:ferric iron binding"/>
    <property type="evidence" value="ECO:0007669"/>
    <property type="project" value="InterPro"/>
</dbReference>
<protein>
    <submittedName>
        <fullName evidence="10">Hydroxyquinol 1,2-dioxygenase</fullName>
    </submittedName>
</protein>
<evidence type="ECO:0000256" key="5">
    <source>
        <dbReference type="ARBA" id="ARBA00023002"/>
    </source>
</evidence>
<dbReference type="Pfam" id="PF04444">
    <property type="entry name" value="Dioxygenase_N"/>
    <property type="match status" value="1"/>
</dbReference>
<evidence type="ECO:0000256" key="2">
    <source>
        <dbReference type="ARBA" id="ARBA00007825"/>
    </source>
</evidence>
<evidence type="ECO:0000313" key="11">
    <source>
        <dbReference type="Proteomes" id="UP000241462"/>
    </source>
</evidence>
<sequence>MSSTTPTPTTNGGGAGAGAPPKKHQYDPVFTDSVIAATGPKASPRMRQVMASLIRHVHDFARENDITVAEWMQGVEMLNWAGQMSNDRRNETQLLCDVIGLESLVDEITSKLLVGADADYETTKSAILGPFFRKDTPPTENDASIIKNLPPDAEVAYMHGVVSDAATGTPLAGVTVDVWQCSTNGLYEQQDPEQTEFNLRGKFTTDENGYYGLYCIRPVPYPVPYDGPAGKLLQLLDRHPYRPAHIHIMAGNDKYTPLVTQIFDRKTQYLENDSVFAVKDDLVVDFKPITGHSKASLELEYNIRLAAMKPRA</sequence>
<dbReference type="Gene3D" id="2.60.130.10">
    <property type="entry name" value="Aromatic compound dioxygenase"/>
    <property type="match status" value="1"/>
</dbReference>
<evidence type="ECO:0000256" key="3">
    <source>
        <dbReference type="ARBA" id="ARBA00022723"/>
    </source>
</evidence>
<evidence type="ECO:0000313" key="10">
    <source>
        <dbReference type="EMBL" id="PSR97680.1"/>
    </source>
</evidence>
<dbReference type="AlphaFoldDB" id="A0A2T3AHG5"/>
<dbReference type="PANTHER" id="PTHR33711:SF7">
    <property type="entry name" value="INTRADIOL RING-CLEAVAGE DIOXYGENASES DOMAIN-CONTAINING PROTEIN-RELATED"/>
    <property type="match status" value="1"/>
</dbReference>
<dbReference type="InParanoid" id="A0A2T3AHG5"/>
<dbReference type="InterPro" id="IPR015889">
    <property type="entry name" value="Intradiol_dOase_core"/>
</dbReference>
<comment type="similarity">
    <text evidence="2">Belongs to the intradiol ring-cleavage dioxygenase family.</text>
</comment>
<keyword evidence="5" id="KW-0560">Oxidoreductase</keyword>
<keyword evidence="4 10" id="KW-0223">Dioxygenase</keyword>
<feature type="domain" description="Catechol dioxygenase N-terminal" evidence="9">
    <location>
        <begin position="44"/>
        <end position="111"/>
    </location>
</feature>
<evidence type="ECO:0000256" key="7">
    <source>
        <dbReference type="SAM" id="MobiDB-lite"/>
    </source>
</evidence>
<evidence type="ECO:0000256" key="4">
    <source>
        <dbReference type="ARBA" id="ARBA00022964"/>
    </source>
</evidence>
<dbReference type="GO" id="GO:0009712">
    <property type="term" value="P:catechol-containing compound metabolic process"/>
    <property type="evidence" value="ECO:0007669"/>
    <property type="project" value="InterPro"/>
</dbReference>
<dbReference type="CDD" id="cd03461">
    <property type="entry name" value="1_2-HQD"/>
    <property type="match status" value="1"/>
</dbReference>
<dbReference type="InterPro" id="IPR007535">
    <property type="entry name" value="Catechol_dOase_N"/>
</dbReference>
<keyword evidence="6" id="KW-0408">Iron</keyword>
<keyword evidence="11" id="KW-1185">Reference proteome</keyword>
<feature type="region of interest" description="Disordered" evidence="7">
    <location>
        <begin position="1"/>
        <end position="24"/>
    </location>
</feature>
<organism evidence="10 11">
    <name type="scientific">Coniella lustricola</name>
    <dbReference type="NCBI Taxonomy" id="2025994"/>
    <lineage>
        <taxon>Eukaryota</taxon>
        <taxon>Fungi</taxon>
        <taxon>Dikarya</taxon>
        <taxon>Ascomycota</taxon>
        <taxon>Pezizomycotina</taxon>
        <taxon>Sordariomycetes</taxon>
        <taxon>Sordariomycetidae</taxon>
        <taxon>Diaporthales</taxon>
        <taxon>Schizoparmaceae</taxon>
        <taxon>Coniella</taxon>
    </lineage>
</organism>